<evidence type="ECO:0000313" key="2">
    <source>
        <dbReference type="EMBL" id="NEX60086.1"/>
    </source>
</evidence>
<dbReference type="Pfam" id="PF01609">
    <property type="entry name" value="DDE_Tnp_1"/>
    <property type="match status" value="1"/>
</dbReference>
<dbReference type="EMBL" id="JAAIVB010000011">
    <property type="protein sequence ID" value="NEX60086.1"/>
    <property type="molecule type" value="Genomic_DNA"/>
</dbReference>
<organism evidence="2 3">
    <name type="scientific">Noviherbaspirillum galbum</name>
    <dbReference type="NCBI Taxonomy" id="2709383"/>
    <lineage>
        <taxon>Bacteria</taxon>
        <taxon>Pseudomonadati</taxon>
        <taxon>Pseudomonadota</taxon>
        <taxon>Betaproteobacteria</taxon>
        <taxon>Burkholderiales</taxon>
        <taxon>Oxalobacteraceae</taxon>
        <taxon>Noviherbaspirillum</taxon>
    </lineage>
</organism>
<dbReference type="RefSeq" id="WP_163960730.1">
    <property type="nucleotide sequence ID" value="NZ_JAAIVB010000011.1"/>
</dbReference>
<evidence type="ECO:0000259" key="1">
    <source>
        <dbReference type="Pfam" id="PF01609"/>
    </source>
</evidence>
<gene>
    <name evidence="2" type="ORF">G3574_03255</name>
</gene>
<reference evidence="2 3" key="1">
    <citation type="submission" date="2020-02" db="EMBL/GenBank/DDBJ databases">
        <authorList>
            <person name="Kim M.K."/>
        </authorList>
    </citation>
    <scope>NUCLEOTIDE SEQUENCE [LARGE SCALE GENOMIC DNA]</scope>
    <source>
        <strain evidence="2 3">17J57-3</strain>
    </source>
</reference>
<evidence type="ECO:0000313" key="3">
    <source>
        <dbReference type="Proteomes" id="UP000482155"/>
    </source>
</evidence>
<dbReference type="GO" id="GO:0006313">
    <property type="term" value="P:DNA transposition"/>
    <property type="evidence" value="ECO:0007669"/>
    <property type="project" value="InterPro"/>
</dbReference>
<name>A0A6B3SMX6_9BURK</name>
<feature type="domain" description="Transposase IS4-like" evidence="1">
    <location>
        <begin position="22"/>
        <end position="92"/>
    </location>
</feature>
<dbReference type="GO" id="GO:0003677">
    <property type="term" value="F:DNA binding"/>
    <property type="evidence" value="ECO:0007669"/>
    <property type="project" value="InterPro"/>
</dbReference>
<protein>
    <submittedName>
        <fullName evidence="2">Transposase</fullName>
    </submittedName>
</protein>
<accession>A0A6B3SMX6</accession>
<proteinExistence type="predicted"/>
<keyword evidence="3" id="KW-1185">Reference proteome</keyword>
<sequence length="97" mass="11414">MPRPASSYPSRWFTSLPCTRDSTEARNKSRLVGDRAYDGDPFNDKIAASGIELIAPHRAGRDRKPTQDGRKLRRYKRCWKIERLFTWLNKYRSVLTR</sequence>
<comment type="caution">
    <text evidence="2">The sequence shown here is derived from an EMBL/GenBank/DDBJ whole genome shotgun (WGS) entry which is preliminary data.</text>
</comment>
<dbReference type="GO" id="GO:0004803">
    <property type="term" value="F:transposase activity"/>
    <property type="evidence" value="ECO:0007669"/>
    <property type="project" value="InterPro"/>
</dbReference>
<dbReference type="Proteomes" id="UP000482155">
    <property type="component" value="Unassembled WGS sequence"/>
</dbReference>
<dbReference type="InterPro" id="IPR002559">
    <property type="entry name" value="Transposase_11"/>
</dbReference>
<dbReference type="AlphaFoldDB" id="A0A6B3SMX6"/>